<dbReference type="EMBL" id="BART01039216">
    <property type="protein sequence ID" value="GAH11804.1"/>
    <property type="molecule type" value="Genomic_DNA"/>
</dbReference>
<accession>X1E3N9</accession>
<feature type="non-terminal residue" evidence="1">
    <location>
        <position position="125"/>
    </location>
</feature>
<name>X1E3N9_9ZZZZ</name>
<sequence>YCCALAGKAASVIVEVPGETESDRQKTGELLNEIKPDVVWTNIFVGIPNSNLYHFALNNRLYEYIDDRGLLYLQGHNSKVGHYYRDNWNAYIPDNEKSKDMTIKPEVSVLISVYNCEKFVKQALN</sequence>
<protein>
    <submittedName>
        <fullName evidence="1">Uncharacterized protein</fullName>
    </submittedName>
</protein>
<gene>
    <name evidence="1" type="ORF">S01H4_64585</name>
</gene>
<proteinExistence type="predicted"/>
<comment type="caution">
    <text evidence="1">The sequence shown here is derived from an EMBL/GenBank/DDBJ whole genome shotgun (WGS) entry which is preliminary data.</text>
</comment>
<dbReference type="SUPFAM" id="SSF102114">
    <property type="entry name" value="Radical SAM enzymes"/>
    <property type="match status" value="1"/>
</dbReference>
<dbReference type="AlphaFoldDB" id="X1E3N9"/>
<reference evidence="1" key="1">
    <citation type="journal article" date="2014" name="Front. Microbiol.">
        <title>High frequency of phylogenetically diverse reductive dehalogenase-homologous genes in deep subseafloor sedimentary metagenomes.</title>
        <authorList>
            <person name="Kawai M."/>
            <person name="Futagami T."/>
            <person name="Toyoda A."/>
            <person name="Takaki Y."/>
            <person name="Nishi S."/>
            <person name="Hori S."/>
            <person name="Arai W."/>
            <person name="Tsubouchi T."/>
            <person name="Morono Y."/>
            <person name="Uchiyama I."/>
            <person name="Ito T."/>
            <person name="Fujiyama A."/>
            <person name="Inagaki F."/>
            <person name="Takami H."/>
        </authorList>
    </citation>
    <scope>NUCLEOTIDE SEQUENCE</scope>
    <source>
        <strain evidence="1">Expedition CK06-06</strain>
    </source>
</reference>
<organism evidence="1">
    <name type="scientific">marine sediment metagenome</name>
    <dbReference type="NCBI Taxonomy" id="412755"/>
    <lineage>
        <taxon>unclassified sequences</taxon>
        <taxon>metagenomes</taxon>
        <taxon>ecological metagenomes</taxon>
    </lineage>
</organism>
<feature type="non-terminal residue" evidence="1">
    <location>
        <position position="1"/>
    </location>
</feature>
<evidence type="ECO:0000313" key="1">
    <source>
        <dbReference type="EMBL" id="GAH11804.1"/>
    </source>
</evidence>
<dbReference type="InterPro" id="IPR058240">
    <property type="entry name" value="rSAM_sf"/>
</dbReference>